<organism evidence="1 2">
    <name type="scientific">Klebsiella pneumoniae</name>
    <dbReference type="NCBI Taxonomy" id="573"/>
    <lineage>
        <taxon>Bacteria</taxon>
        <taxon>Pseudomonadati</taxon>
        <taxon>Pseudomonadota</taxon>
        <taxon>Gammaproteobacteria</taxon>
        <taxon>Enterobacterales</taxon>
        <taxon>Enterobacteriaceae</taxon>
        <taxon>Klebsiella/Raoultella group</taxon>
        <taxon>Klebsiella</taxon>
        <taxon>Klebsiella pneumoniae complex</taxon>
    </lineage>
</organism>
<dbReference type="AlphaFoldDB" id="A0A377VWU2"/>
<dbReference type="InterPro" id="IPR048813">
    <property type="entry name" value="GP7-like"/>
</dbReference>
<sequence length="103" mass="11435">MALIGQTLPSLLDVYSRTDKNGRIAKIVEQLAKSNDVITDAIYVPCNDGSKHKTTIRAGIPEPVWRRYNQGVQPTKTQTVPVMTLPVCCTTLALWTRPGRSLR</sequence>
<evidence type="ECO:0000313" key="2">
    <source>
        <dbReference type="Proteomes" id="UP000255099"/>
    </source>
</evidence>
<protein>
    <submittedName>
        <fullName evidence="1">Uncharacterized protein</fullName>
    </submittedName>
</protein>
<proteinExistence type="predicted"/>
<dbReference type="EMBL" id="UGLB01000003">
    <property type="protein sequence ID" value="STT47166.1"/>
    <property type="molecule type" value="Genomic_DNA"/>
</dbReference>
<accession>A0A377VWU2</accession>
<reference evidence="1 2" key="1">
    <citation type="submission" date="2018-06" db="EMBL/GenBank/DDBJ databases">
        <authorList>
            <consortium name="Pathogen Informatics"/>
            <person name="Doyle S."/>
        </authorList>
    </citation>
    <scope>NUCLEOTIDE SEQUENCE [LARGE SCALE GENOMIC DNA]</scope>
    <source>
        <strain evidence="1 2">NCTC9637</strain>
    </source>
</reference>
<name>A0A377VWU2_KLEPN</name>
<gene>
    <name evidence="1" type="ORF">NCTC9637_02071</name>
</gene>
<dbReference type="Pfam" id="PF20911">
    <property type="entry name" value="GP7"/>
    <property type="match status" value="1"/>
</dbReference>
<dbReference type="Proteomes" id="UP000255099">
    <property type="component" value="Unassembled WGS sequence"/>
</dbReference>
<evidence type="ECO:0000313" key="1">
    <source>
        <dbReference type="EMBL" id="STT47166.1"/>
    </source>
</evidence>